<proteinExistence type="predicted"/>
<evidence type="ECO:0000313" key="6">
    <source>
        <dbReference type="EMBL" id="KAJ8318317.1"/>
    </source>
</evidence>
<keyword evidence="2 5" id="KW-0812">Transmembrane</keyword>
<evidence type="ECO:0008006" key="8">
    <source>
        <dbReference type="Google" id="ProtNLM"/>
    </source>
</evidence>
<reference evidence="6 7" key="1">
    <citation type="submission" date="2022-12" db="EMBL/GenBank/DDBJ databases">
        <title>Chromosome-level genome of Tegillarca granosa.</title>
        <authorList>
            <person name="Kim J."/>
        </authorList>
    </citation>
    <scope>NUCLEOTIDE SEQUENCE [LARGE SCALE GENOMIC DNA]</scope>
    <source>
        <strain evidence="6">Teg-2019</strain>
        <tissue evidence="6">Adductor muscle</tissue>
    </source>
</reference>
<evidence type="ECO:0000256" key="3">
    <source>
        <dbReference type="ARBA" id="ARBA00022989"/>
    </source>
</evidence>
<dbReference type="EMBL" id="JARBDR010000214">
    <property type="protein sequence ID" value="KAJ8318317.1"/>
    <property type="molecule type" value="Genomic_DNA"/>
</dbReference>
<evidence type="ECO:0000256" key="2">
    <source>
        <dbReference type="ARBA" id="ARBA00022692"/>
    </source>
</evidence>
<dbReference type="PANTHER" id="PTHR15371">
    <property type="entry name" value="TIM23"/>
    <property type="match status" value="1"/>
</dbReference>
<evidence type="ECO:0000313" key="7">
    <source>
        <dbReference type="Proteomes" id="UP001217089"/>
    </source>
</evidence>
<dbReference type="Pfam" id="PF02466">
    <property type="entry name" value="Tim17"/>
    <property type="match status" value="1"/>
</dbReference>
<keyword evidence="3 5" id="KW-1133">Transmembrane helix</keyword>
<comment type="subcellular location">
    <subcellularLocation>
        <location evidence="1">Membrane</location>
        <topology evidence="1">Multi-pass membrane protein</topology>
    </subcellularLocation>
</comment>
<protein>
    <recommendedName>
        <fullName evidence="8">Mitochondrial import inner membrane translocase subunit Tim23</fullName>
    </recommendedName>
</protein>
<evidence type="ECO:0000256" key="1">
    <source>
        <dbReference type="ARBA" id="ARBA00004141"/>
    </source>
</evidence>
<evidence type="ECO:0000256" key="5">
    <source>
        <dbReference type="SAM" id="Phobius"/>
    </source>
</evidence>
<dbReference type="InterPro" id="IPR045238">
    <property type="entry name" value="Tim23-like"/>
</dbReference>
<accession>A0ABQ9FNW3</accession>
<feature type="transmembrane region" description="Helical" evidence="5">
    <location>
        <begin position="171"/>
        <end position="188"/>
    </location>
</feature>
<dbReference type="Proteomes" id="UP001217089">
    <property type="component" value="Unassembled WGS sequence"/>
</dbReference>
<keyword evidence="7" id="KW-1185">Reference proteome</keyword>
<feature type="transmembrane region" description="Helical" evidence="5">
    <location>
        <begin position="69"/>
        <end position="88"/>
    </location>
</feature>
<feature type="transmembrane region" description="Helical" evidence="5">
    <location>
        <begin position="121"/>
        <end position="141"/>
    </location>
</feature>
<evidence type="ECO:0000256" key="4">
    <source>
        <dbReference type="ARBA" id="ARBA00023136"/>
    </source>
</evidence>
<keyword evidence="4 5" id="KW-0472">Membrane</keyword>
<name>A0ABQ9FNW3_TEGGR</name>
<gene>
    <name evidence="6" type="ORF">KUTeg_003408</name>
</gene>
<organism evidence="6 7">
    <name type="scientific">Tegillarca granosa</name>
    <name type="common">Malaysian cockle</name>
    <name type="synonym">Anadara granosa</name>
    <dbReference type="NCBI Taxonomy" id="220873"/>
    <lineage>
        <taxon>Eukaryota</taxon>
        <taxon>Metazoa</taxon>
        <taxon>Spiralia</taxon>
        <taxon>Lophotrochozoa</taxon>
        <taxon>Mollusca</taxon>
        <taxon>Bivalvia</taxon>
        <taxon>Autobranchia</taxon>
        <taxon>Pteriomorphia</taxon>
        <taxon>Arcoida</taxon>
        <taxon>Arcoidea</taxon>
        <taxon>Arcidae</taxon>
        <taxon>Tegillarca</taxon>
    </lineage>
</organism>
<sequence length="197" mass="21471">MDDNSKKGIFAPYSYSDPSMNVPVTAGPAGRIISPYMNFDPSYLQTGGESQFIYPEGANKNRGRFEKSFSQIGGAIIAGGALGGLFGLKTAFNDKTLKNQAFRIQKTMILNYVTKRGASTAQSFGVIALMYSLFGVGLWFVRNYQEDELNTFVAAGATGLLYKSSAGWKKCLRGGGVGLGLALAYYLYMYRENAFKM</sequence>
<dbReference type="PANTHER" id="PTHR15371:SF0">
    <property type="entry name" value="SD19278P"/>
    <property type="match status" value="1"/>
</dbReference>
<comment type="caution">
    <text evidence="6">The sequence shown here is derived from an EMBL/GenBank/DDBJ whole genome shotgun (WGS) entry which is preliminary data.</text>
</comment>